<dbReference type="InterPro" id="IPR003594">
    <property type="entry name" value="HATPase_dom"/>
</dbReference>
<sequence>MAKLRPRARIIRTIGDKLISGPEAAIIELVKNAYDADSPSVEITISPHTEKNSGLLTIRDFGHGMSHDTILNDWLEPATDSKSKNRTSKSGKRTVLGAKGVGRFASASLGKKIKLTSTAFVSGKYQVTKLNLDWDVFEREKYLEDIDIDISMEVSETPEPTGVLIEVEDLTTVWDKKKLQKLIRELRRLATPQHSTNQFDIFLNLEKFTIHNPPPYNFNGCEVLLEKNRIVDALQNKDIENTSGNKIQPYHMNDESDYRLNGTFDKAGVFRGQFTIIRGDNVPQEISIDSPSYESGELSCGPFEIDIKIFDLEKESIEKLFSRMGLVFSDFGLRGARTLLSEGTGVAIYRSGFRIRPYGEPDNDWLHLESRRVQNPSKRLGHSQVSGSIYVGSEQESNLIERSSREGLETNSAFDRLTKLITNILVIIEQKRFDFRAKAGISRKPEKNIDKARNIASLDTIVKAVSRLSPAEQKPILLRIEKESQALTKTLDEIEEYQKLLESRAALGMVVGQVIHDGRTFLEPIISSAKSIIDNAPYILEKSKKGELVRKYYPTYGQAIQTGAKGLSSLFKSLDPISGRKIGRPIAFELNKVIESSLNLVSEELIENDITVNNFVEGNVILYGYQGDLQHTILNIFKNAIFWLSTHKENIKEICLSVNTNGNMAQLTISNNGPVIDDKDTESIFEAGFTLKSEGHGLGLAIAREACRHSKGELYLSSNYPDTKFTIEFPIEK</sequence>
<keyword evidence="3" id="KW-0808">Transferase</keyword>
<dbReference type="SUPFAM" id="SSF55874">
    <property type="entry name" value="ATPase domain of HSP90 chaperone/DNA topoisomerase II/histidine kinase"/>
    <property type="match status" value="2"/>
</dbReference>
<keyword evidence="1" id="KW-0597">Phosphoprotein</keyword>
<dbReference type="Pfam" id="PF13589">
    <property type="entry name" value="HATPase_c_3"/>
    <property type="match status" value="1"/>
</dbReference>
<dbReference type="InterPro" id="IPR005467">
    <property type="entry name" value="His_kinase_dom"/>
</dbReference>
<dbReference type="PANTHER" id="PTHR43065">
    <property type="entry name" value="SENSOR HISTIDINE KINASE"/>
    <property type="match status" value="1"/>
</dbReference>
<feature type="domain" description="Histidine kinase" evidence="2">
    <location>
        <begin position="513"/>
        <end position="733"/>
    </location>
</feature>
<name>A0A1C3HMM0_SERMA</name>
<reference evidence="3" key="1">
    <citation type="submission" date="2016-05" db="EMBL/GenBank/DDBJ databases">
        <authorList>
            <person name="Cock P.J.A."/>
            <person name="Cock P.J.A."/>
        </authorList>
    </citation>
    <scope>NUCLEOTIDE SEQUENCE</scope>
    <source>
        <strain evidence="3">PWN146_assembly</strain>
    </source>
</reference>
<evidence type="ECO:0000313" key="3">
    <source>
        <dbReference type="EMBL" id="SAY46255.1"/>
    </source>
</evidence>
<proteinExistence type="predicted"/>
<dbReference type="EC" id="2.7.13.3" evidence="3"/>
<dbReference type="Pfam" id="PF02518">
    <property type="entry name" value="HATPase_c"/>
    <property type="match status" value="1"/>
</dbReference>
<gene>
    <name evidence="3" type="primary">zraS</name>
    <name evidence="3" type="ORF">PWN146_05021</name>
</gene>
<evidence type="ECO:0000259" key="2">
    <source>
        <dbReference type="PROSITE" id="PS50109"/>
    </source>
</evidence>
<evidence type="ECO:0000256" key="1">
    <source>
        <dbReference type="ARBA" id="ARBA00022553"/>
    </source>
</evidence>
<dbReference type="AlphaFoldDB" id="A0A1C3HMM0"/>
<accession>A0A1C3HMM0</accession>
<organism evidence="3">
    <name type="scientific">Serratia marcescens</name>
    <dbReference type="NCBI Taxonomy" id="615"/>
    <lineage>
        <taxon>Bacteria</taxon>
        <taxon>Pseudomonadati</taxon>
        <taxon>Pseudomonadota</taxon>
        <taxon>Gammaproteobacteria</taxon>
        <taxon>Enterobacterales</taxon>
        <taxon>Yersiniaceae</taxon>
        <taxon>Serratia</taxon>
    </lineage>
</organism>
<protein>
    <submittedName>
        <fullName evidence="3">Sensor protein ZraS</fullName>
        <ecNumber evidence="3">2.7.13.3</ecNumber>
    </submittedName>
</protein>
<dbReference type="GO" id="GO:0004673">
    <property type="term" value="F:protein histidine kinase activity"/>
    <property type="evidence" value="ECO:0007669"/>
    <property type="project" value="UniProtKB-EC"/>
</dbReference>
<dbReference type="EMBL" id="LT575490">
    <property type="protein sequence ID" value="SAY46255.1"/>
    <property type="molecule type" value="Genomic_DNA"/>
</dbReference>
<dbReference type="InterPro" id="IPR036890">
    <property type="entry name" value="HATPase_C_sf"/>
</dbReference>
<dbReference type="SMART" id="SM00387">
    <property type="entry name" value="HATPase_c"/>
    <property type="match status" value="1"/>
</dbReference>
<dbReference type="Gene3D" id="3.30.565.10">
    <property type="entry name" value="Histidine kinase-like ATPase, C-terminal domain"/>
    <property type="match status" value="2"/>
</dbReference>
<dbReference type="PROSITE" id="PS50109">
    <property type="entry name" value="HIS_KIN"/>
    <property type="match status" value="1"/>
</dbReference>